<feature type="compositionally biased region" description="Polar residues" evidence="5">
    <location>
        <begin position="351"/>
        <end position="370"/>
    </location>
</feature>
<feature type="compositionally biased region" description="Basic and acidic residues" evidence="5">
    <location>
        <begin position="589"/>
        <end position="603"/>
    </location>
</feature>
<feature type="compositionally biased region" description="Polar residues" evidence="5">
    <location>
        <begin position="427"/>
        <end position="449"/>
    </location>
</feature>
<dbReference type="GO" id="GO:0000407">
    <property type="term" value="C:phagophore assembly site"/>
    <property type="evidence" value="ECO:0007669"/>
    <property type="project" value="TreeGrafter"/>
</dbReference>
<organism evidence="7 8">
    <name type="scientific">Cryoendolithus antarcticus</name>
    <dbReference type="NCBI Taxonomy" id="1507870"/>
    <lineage>
        <taxon>Eukaryota</taxon>
        <taxon>Fungi</taxon>
        <taxon>Dikarya</taxon>
        <taxon>Ascomycota</taxon>
        <taxon>Pezizomycotina</taxon>
        <taxon>Dothideomycetes</taxon>
        <taxon>Dothideomycetidae</taxon>
        <taxon>Cladosporiales</taxon>
        <taxon>Cladosporiaceae</taxon>
        <taxon>Cryoendolithus</taxon>
    </lineage>
</organism>
<keyword evidence="3 4" id="KW-0072">Autophagy</keyword>
<dbReference type="InParanoid" id="A0A1V8SXU4"/>
<proteinExistence type="inferred from homology"/>
<feature type="compositionally biased region" description="Low complexity" evidence="5">
    <location>
        <begin position="9"/>
        <end position="22"/>
    </location>
</feature>
<dbReference type="PANTHER" id="PTHR13430">
    <property type="match status" value="1"/>
</dbReference>
<feature type="domain" description="Autophagy-related protein 13 N-terminal" evidence="6">
    <location>
        <begin position="78"/>
        <end position="323"/>
    </location>
</feature>
<name>A0A1V8SXU4_9PEZI</name>
<evidence type="ECO:0000256" key="3">
    <source>
        <dbReference type="ARBA" id="ARBA00023006"/>
    </source>
</evidence>
<dbReference type="AlphaFoldDB" id="A0A1V8SXU4"/>
<dbReference type="Pfam" id="PF10033">
    <property type="entry name" value="ATG13"/>
    <property type="match status" value="1"/>
</dbReference>
<dbReference type="GO" id="GO:0000423">
    <property type="term" value="P:mitophagy"/>
    <property type="evidence" value="ECO:0007669"/>
    <property type="project" value="TreeGrafter"/>
</dbReference>
<dbReference type="Gene3D" id="3.30.900.10">
    <property type="entry name" value="HORMA domain"/>
    <property type="match status" value="1"/>
</dbReference>
<dbReference type="InterPro" id="IPR040182">
    <property type="entry name" value="ATG13"/>
</dbReference>
<dbReference type="STRING" id="1507870.A0A1V8SXU4"/>
<evidence type="ECO:0000313" key="7">
    <source>
        <dbReference type="EMBL" id="OQO03983.1"/>
    </source>
</evidence>
<feature type="compositionally biased region" description="Basic and acidic residues" evidence="5">
    <location>
        <begin position="26"/>
        <end position="35"/>
    </location>
</feature>
<dbReference type="GO" id="GO:0034497">
    <property type="term" value="P:protein localization to phagophore assembly site"/>
    <property type="evidence" value="ECO:0007669"/>
    <property type="project" value="TreeGrafter"/>
</dbReference>
<evidence type="ECO:0000256" key="1">
    <source>
        <dbReference type="ARBA" id="ARBA00005246"/>
    </source>
</evidence>
<dbReference type="FunCoup" id="A0A1V8SXU4">
    <property type="interactions" value="52"/>
</dbReference>
<dbReference type="EMBL" id="NAJO01000023">
    <property type="protein sequence ID" value="OQO03983.1"/>
    <property type="molecule type" value="Genomic_DNA"/>
</dbReference>
<dbReference type="Proteomes" id="UP000192596">
    <property type="component" value="Unassembled WGS sequence"/>
</dbReference>
<dbReference type="PANTHER" id="PTHR13430:SF4">
    <property type="entry name" value="AUTOPHAGY-RELATED PROTEIN 13"/>
    <property type="match status" value="1"/>
</dbReference>
<evidence type="ECO:0000256" key="2">
    <source>
        <dbReference type="ARBA" id="ARBA00013801"/>
    </source>
</evidence>
<evidence type="ECO:0000256" key="4">
    <source>
        <dbReference type="RuleBase" id="RU361214"/>
    </source>
</evidence>
<evidence type="ECO:0000259" key="6">
    <source>
        <dbReference type="Pfam" id="PF10033"/>
    </source>
</evidence>
<dbReference type="OrthoDB" id="70161at2759"/>
<dbReference type="GO" id="GO:0034727">
    <property type="term" value="P:piecemeal microautophagy of the nucleus"/>
    <property type="evidence" value="ECO:0007669"/>
    <property type="project" value="TreeGrafter"/>
</dbReference>
<dbReference type="InterPro" id="IPR036570">
    <property type="entry name" value="HORMA_dom_sf"/>
</dbReference>
<evidence type="ECO:0000256" key="5">
    <source>
        <dbReference type="SAM" id="MobiDB-lite"/>
    </source>
</evidence>
<feature type="compositionally biased region" description="Low complexity" evidence="5">
    <location>
        <begin position="403"/>
        <end position="426"/>
    </location>
</feature>
<dbReference type="GO" id="GO:1990316">
    <property type="term" value="C:Atg1/ULK1 kinase complex"/>
    <property type="evidence" value="ECO:0007669"/>
    <property type="project" value="InterPro"/>
</dbReference>
<gene>
    <name evidence="7" type="ORF">B0A48_10626</name>
</gene>
<feature type="compositionally biased region" description="Basic and acidic residues" evidence="5">
    <location>
        <begin position="58"/>
        <end position="70"/>
    </location>
</feature>
<evidence type="ECO:0000313" key="8">
    <source>
        <dbReference type="Proteomes" id="UP000192596"/>
    </source>
</evidence>
<accession>A0A1V8SXU4</accession>
<dbReference type="GO" id="GO:0005829">
    <property type="term" value="C:cytosol"/>
    <property type="evidence" value="ECO:0007669"/>
    <property type="project" value="TreeGrafter"/>
</dbReference>
<reference evidence="8" key="1">
    <citation type="submission" date="2017-03" db="EMBL/GenBank/DDBJ databases">
        <title>Genomes of endolithic fungi from Antarctica.</title>
        <authorList>
            <person name="Coleine C."/>
            <person name="Masonjones S."/>
            <person name="Stajich J.E."/>
        </authorList>
    </citation>
    <scope>NUCLEOTIDE SEQUENCE [LARGE SCALE GENOMIC DNA]</scope>
    <source>
        <strain evidence="8">CCFEE 5527</strain>
    </source>
</reference>
<feature type="region of interest" description="Disordered" evidence="5">
    <location>
        <begin position="1"/>
        <end position="70"/>
    </location>
</feature>
<comment type="similarity">
    <text evidence="1 4">Belongs to the ATG13 family. Fungi subfamily.</text>
</comment>
<protein>
    <recommendedName>
        <fullName evidence="2 4">Autophagy-related protein 13</fullName>
    </recommendedName>
</protein>
<feature type="region of interest" description="Disordered" evidence="5">
    <location>
        <begin position="560"/>
        <end position="620"/>
    </location>
</feature>
<sequence>MHQNPRPAPRSAASASNSATNPERTNNQRDSREAPPQRIRSSVDLASYTERATGAAESSKDAAAAEKDRETSKLNQIIQNFHTKAALMICSSRATLPQAYGKSGEARQNKWFNVVLNETEALLEDLQDWRRPDLHDDSPPPLEIEVYLDASQISQTQALTIVDEQGKRWDVADSLRTSADSSPRLDGAPEREIVLERWTIEMGEASRYKAAQLNDALPNVYKKGVVLFRSLFTFSRLLPAWKLHRRLSRQPSSVQPLKLRFRIRQGRSGSLASLDQDPLQTPLCPTDLHDSDTNITEHHAFPPLLCAAGPLSISVDYRTNCDFYIADAEALLSSRFAGLDAFSSYSEEAATQRQSPVSALQHRATGSDSSSMDDKPFNRGGTPQSIPKRDFLKNPPFKAGSVATSPRNAPSPSTSAPRPTALPSSSFQSKRLSLNTLPQQALRNPSMTEAPSPGSSSPKPAPVQRYSSSFANRKKYTRPGESTTSSGRGSSSSKEKSGNIEGTPGSSGSVRTDEDDIAAFISTVERSKDAFSSPARNSTPSTINLAKFKGMTTASSELADEMSSSSLIQTSLTPPSRRLSNVPGLSSIAEEREERRELERAQEESDEDEPFIFQQDNLED</sequence>
<feature type="compositionally biased region" description="Low complexity" evidence="5">
    <location>
        <begin position="480"/>
        <end position="492"/>
    </location>
</feature>
<dbReference type="InterPro" id="IPR018731">
    <property type="entry name" value="Atg13_N"/>
</dbReference>
<keyword evidence="8" id="KW-1185">Reference proteome</keyword>
<feature type="region of interest" description="Disordered" evidence="5">
    <location>
        <begin position="351"/>
        <end position="518"/>
    </location>
</feature>
<comment type="caution">
    <text evidence="7">The sequence shown here is derived from an EMBL/GenBank/DDBJ whole genome shotgun (WGS) entry which is preliminary data.</text>
</comment>